<dbReference type="RefSeq" id="WP_092805038.1">
    <property type="nucleotide sequence ID" value="NZ_FMUH01000004.1"/>
</dbReference>
<dbReference type="GO" id="GO:0052618">
    <property type="term" value="F:coenzyme F420-0:L-glutamate ligase activity"/>
    <property type="evidence" value="ECO:0007669"/>
    <property type="project" value="TreeGrafter"/>
</dbReference>
<dbReference type="STRING" id="1960309.SAMN03159343_2643"/>
<evidence type="ECO:0000256" key="7">
    <source>
        <dbReference type="ARBA" id="ARBA00023211"/>
    </source>
</evidence>
<dbReference type="PANTHER" id="PTHR47917:SF1">
    <property type="entry name" value="COENZYME F420:L-GLUTAMATE LIGASE"/>
    <property type="match status" value="1"/>
</dbReference>
<keyword evidence="4" id="KW-0460">Magnesium</keyword>
<feature type="domain" description="Coenzyme F420:L-glutamate ligase-like" evidence="8">
    <location>
        <begin position="19"/>
        <end position="217"/>
    </location>
</feature>
<evidence type="ECO:0000256" key="5">
    <source>
        <dbReference type="ARBA" id="ARBA00022958"/>
    </source>
</evidence>
<evidence type="ECO:0000259" key="8">
    <source>
        <dbReference type="Pfam" id="PF01996"/>
    </source>
</evidence>
<keyword evidence="10" id="KW-1185">Reference proteome</keyword>
<name>A0A1G4YEW2_9ACTN</name>
<keyword evidence="3" id="KW-0547">Nucleotide-binding</keyword>
<keyword evidence="1 9" id="KW-0436">Ligase</keyword>
<keyword evidence="5" id="KW-0630">Potassium</keyword>
<evidence type="ECO:0000256" key="4">
    <source>
        <dbReference type="ARBA" id="ARBA00022842"/>
    </source>
</evidence>
<reference evidence="10" key="1">
    <citation type="submission" date="2016-10" db="EMBL/GenBank/DDBJ databases">
        <authorList>
            <person name="Varghese N."/>
            <person name="Submissions S."/>
        </authorList>
    </citation>
    <scope>NUCLEOTIDE SEQUENCE [LARGE SCALE GENOMIC DNA]</scope>
    <source>
        <strain evidence="10">DSM 45722</strain>
    </source>
</reference>
<evidence type="ECO:0000256" key="6">
    <source>
        <dbReference type="ARBA" id="ARBA00023134"/>
    </source>
</evidence>
<accession>A0A1G4YEW2</accession>
<dbReference type="InterPro" id="IPR002847">
    <property type="entry name" value="F420-0_gamma-glut_ligase-dom"/>
</dbReference>
<dbReference type="GO" id="GO:0005525">
    <property type="term" value="F:GTP binding"/>
    <property type="evidence" value="ECO:0007669"/>
    <property type="project" value="UniProtKB-KW"/>
</dbReference>
<gene>
    <name evidence="9" type="ORF">SAMN03159343_2643</name>
</gene>
<dbReference type="NCBIfam" id="TIGR01916">
    <property type="entry name" value="F420_cofE"/>
    <property type="match status" value="1"/>
</dbReference>
<protein>
    <submittedName>
        <fullName evidence="9">Coenzyme F420-0:L-glutamate ligase / coenzyme F420-1:gamma-L-glutamate ligase</fullName>
    </submittedName>
</protein>
<evidence type="ECO:0000313" key="10">
    <source>
        <dbReference type="Proteomes" id="UP000198981"/>
    </source>
</evidence>
<dbReference type="Pfam" id="PF01996">
    <property type="entry name" value="F420_ligase"/>
    <property type="match status" value="1"/>
</dbReference>
<dbReference type="OrthoDB" id="9788295at2"/>
<keyword evidence="6" id="KW-0342">GTP-binding</keyword>
<dbReference type="AlphaFoldDB" id="A0A1G4YEW2"/>
<keyword evidence="7" id="KW-0464">Manganese</keyword>
<dbReference type="Gene3D" id="3.30.1330.100">
    <property type="entry name" value="CofE-like"/>
    <property type="match status" value="1"/>
</dbReference>
<dbReference type="InterPro" id="IPR008225">
    <property type="entry name" value="F420-0_g-glutamyl_ligase"/>
</dbReference>
<dbReference type="PANTHER" id="PTHR47917">
    <property type="match status" value="1"/>
</dbReference>
<dbReference type="GO" id="GO:0046872">
    <property type="term" value="F:metal ion binding"/>
    <property type="evidence" value="ECO:0007669"/>
    <property type="project" value="UniProtKB-KW"/>
</dbReference>
<dbReference type="SUPFAM" id="SSF144010">
    <property type="entry name" value="CofE-like"/>
    <property type="match status" value="1"/>
</dbReference>
<evidence type="ECO:0000313" key="9">
    <source>
        <dbReference type="EMBL" id="SCX51845.1"/>
    </source>
</evidence>
<dbReference type="Gene3D" id="3.90.1660.10">
    <property type="entry name" value="CofE-like domain"/>
    <property type="match status" value="1"/>
</dbReference>
<dbReference type="EMBL" id="FMUH01000004">
    <property type="protein sequence ID" value="SCX51845.1"/>
    <property type="molecule type" value="Genomic_DNA"/>
</dbReference>
<proteinExistence type="predicted"/>
<keyword evidence="2" id="KW-0479">Metal-binding</keyword>
<sequence>MPHAHEAPPGLTVHPVPGLPEFSPGDDLVAAIATAAPWLADGDVVVVTSKVVSKVEGNLVAVPPGADREAVRQRAIDAETVRVVARRGPLKIVETHHGWVVAAAGIDASNTAADSLVLLPADADESARRLRAGLHQRLGVTVGVVVSDTFGRTWRDGLTDVAVGAAGLPALLDHRGDVDAHGNRLETTQVAVVDELAAAADLVKGKLGGVPVAVVRGWRWTAPDDDHGTRPLVRLGPGDLFALGTRDLVPARTAAPDVAPRPGALDAVAAAFRVATAALPEFPVVFAYGGDTPDVVDVHLTDAPSVVTALNLGALVGAALVQLHAEGWATRWEPVGTPGGSSLVGRVRLGAAAG</sequence>
<dbReference type="Proteomes" id="UP000198981">
    <property type="component" value="Unassembled WGS sequence"/>
</dbReference>
<evidence type="ECO:0000256" key="1">
    <source>
        <dbReference type="ARBA" id="ARBA00022598"/>
    </source>
</evidence>
<dbReference type="NCBIfam" id="NF009810">
    <property type="entry name" value="PRK13294.1"/>
    <property type="match status" value="1"/>
</dbReference>
<organism evidence="9 10">
    <name type="scientific">Klenkia marina</name>
    <dbReference type="NCBI Taxonomy" id="1960309"/>
    <lineage>
        <taxon>Bacteria</taxon>
        <taxon>Bacillati</taxon>
        <taxon>Actinomycetota</taxon>
        <taxon>Actinomycetes</taxon>
        <taxon>Geodermatophilales</taxon>
        <taxon>Geodermatophilaceae</taxon>
        <taxon>Klenkia</taxon>
    </lineage>
</organism>
<evidence type="ECO:0000256" key="3">
    <source>
        <dbReference type="ARBA" id="ARBA00022741"/>
    </source>
</evidence>
<evidence type="ECO:0000256" key="2">
    <source>
        <dbReference type="ARBA" id="ARBA00022723"/>
    </source>
</evidence>